<evidence type="ECO:0000313" key="2">
    <source>
        <dbReference type="EMBL" id="KAA1081734.1"/>
    </source>
</evidence>
<evidence type="ECO:0000313" key="3">
    <source>
        <dbReference type="Proteomes" id="UP000324748"/>
    </source>
</evidence>
<protein>
    <submittedName>
        <fullName evidence="2">Uncharacterized protein</fullName>
    </submittedName>
</protein>
<name>A0A5B0MZX9_PUCGR</name>
<dbReference type="EMBL" id="VSWC01000128">
    <property type="protein sequence ID" value="KAA1081734.1"/>
    <property type="molecule type" value="Genomic_DNA"/>
</dbReference>
<keyword evidence="3" id="KW-1185">Reference proteome</keyword>
<dbReference type="AlphaFoldDB" id="A0A5B0MZX9"/>
<organism evidence="2 3">
    <name type="scientific">Puccinia graminis f. sp. tritici</name>
    <dbReference type="NCBI Taxonomy" id="56615"/>
    <lineage>
        <taxon>Eukaryota</taxon>
        <taxon>Fungi</taxon>
        <taxon>Dikarya</taxon>
        <taxon>Basidiomycota</taxon>
        <taxon>Pucciniomycotina</taxon>
        <taxon>Pucciniomycetes</taxon>
        <taxon>Pucciniales</taxon>
        <taxon>Pucciniaceae</taxon>
        <taxon>Puccinia</taxon>
    </lineage>
</organism>
<feature type="compositionally biased region" description="Polar residues" evidence="1">
    <location>
        <begin position="41"/>
        <end position="50"/>
    </location>
</feature>
<feature type="compositionally biased region" description="Basic and acidic residues" evidence="1">
    <location>
        <begin position="56"/>
        <end position="70"/>
    </location>
</feature>
<reference evidence="2 3" key="1">
    <citation type="submission" date="2019-05" db="EMBL/GenBank/DDBJ databases">
        <title>Emergence of the Ug99 lineage of the wheat stem rust pathogen through somatic hybridization.</title>
        <authorList>
            <person name="Li F."/>
            <person name="Upadhyaya N.M."/>
            <person name="Sperschneider J."/>
            <person name="Matny O."/>
            <person name="Nguyen-Phuc H."/>
            <person name="Mago R."/>
            <person name="Raley C."/>
            <person name="Miller M.E."/>
            <person name="Silverstein K.A.T."/>
            <person name="Henningsen E."/>
            <person name="Hirsch C.D."/>
            <person name="Visser B."/>
            <person name="Pretorius Z.A."/>
            <person name="Steffenson B.J."/>
            <person name="Schwessinger B."/>
            <person name="Dodds P.N."/>
            <person name="Figueroa M."/>
        </authorList>
    </citation>
    <scope>NUCLEOTIDE SEQUENCE [LARGE SCALE GENOMIC DNA]</scope>
    <source>
        <strain evidence="2">21-0</strain>
    </source>
</reference>
<sequence length="153" mass="16440">MQADGKDAKPDAKADAKPDGKTDDKAAGPPGGDPTKGTDSKGATCTCPSQSTPPEEPVKSPEEEPAKPPAEDSESAAGSTFGLLSQQTHLGYLAQVFSQCSQQYTSSDPVLLLHLFPFFIESYFHYDFFAPCPLDTRSMKNLYLFEKLARSSS</sequence>
<accession>A0A5B0MZX9</accession>
<gene>
    <name evidence="2" type="ORF">PGT21_000205</name>
</gene>
<evidence type="ECO:0000256" key="1">
    <source>
        <dbReference type="SAM" id="MobiDB-lite"/>
    </source>
</evidence>
<dbReference type="Proteomes" id="UP000324748">
    <property type="component" value="Unassembled WGS sequence"/>
</dbReference>
<proteinExistence type="predicted"/>
<feature type="compositionally biased region" description="Basic and acidic residues" evidence="1">
    <location>
        <begin position="1"/>
        <end position="26"/>
    </location>
</feature>
<feature type="region of interest" description="Disordered" evidence="1">
    <location>
        <begin position="1"/>
        <end position="81"/>
    </location>
</feature>
<comment type="caution">
    <text evidence="2">The sequence shown here is derived from an EMBL/GenBank/DDBJ whole genome shotgun (WGS) entry which is preliminary data.</text>
</comment>